<evidence type="ECO:0000313" key="2">
    <source>
        <dbReference type="EMBL" id="KAE9087081.1"/>
    </source>
</evidence>
<feature type="region of interest" description="Disordered" evidence="1">
    <location>
        <begin position="28"/>
        <end position="57"/>
    </location>
</feature>
<dbReference type="EMBL" id="QXFZ01001649">
    <property type="protein sequence ID" value="KAE9087081.1"/>
    <property type="molecule type" value="Genomic_DNA"/>
</dbReference>
<dbReference type="AlphaFoldDB" id="A0A6A3R0N1"/>
<gene>
    <name evidence="2" type="ORF">PF007_g20517</name>
</gene>
<evidence type="ECO:0000313" key="3">
    <source>
        <dbReference type="Proteomes" id="UP000441208"/>
    </source>
</evidence>
<reference evidence="2 3" key="1">
    <citation type="submission" date="2018-08" db="EMBL/GenBank/DDBJ databases">
        <title>Genomic investigation of the strawberry pathogen Phytophthora fragariae indicates pathogenicity is determined by transcriptional variation in three key races.</title>
        <authorList>
            <person name="Adams T.M."/>
            <person name="Armitage A.D."/>
            <person name="Sobczyk M.K."/>
            <person name="Bates H.J."/>
            <person name="Dunwell J.M."/>
            <person name="Nellist C.F."/>
            <person name="Harrison R.J."/>
        </authorList>
    </citation>
    <scope>NUCLEOTIDE SEQUENCE [LARGE SCALE GENOMIC DNA]</scope>
    <source>
        <strain evidence="2 3">NOV-71</strain>
    </source>
</reference>
<organism evidence="2 3">
    <name type="scientific">Phytophthora fragariae</name>
    <dbReference type="NCBI Taxonomy" id="53985"/>
    <lineage>
        <taxon>Eukaryota</taxon>
        <taxon>Sar</taxon>
        <taxon>Stramenopiles</taxon>
        <taxon>Oomycota</taxon>
        <taxon>Peronosporomycetes</taxon>
        <taxon>Peronosporales</taxon>
        <taxon>Peronosporaceae</taxon>
        <taxon>Phytophthora</taxon>
    </lineage>
</organism>
<sequence>MFGSDPHLTPDQSKSYAGFFLMTAARHPPSARSAGSLRGMRRTSPCTSEGSSARAPALEAQTLHWGRGRRATAAPKQHHPVGSGVGFAAAMVAVGS</sequence>
<dbReference type="Proteomes" id="UP000441208">
    <property type="component" value="Unassembled WGS sequence"/>
</dbReference>
<comment type="caution">
    <text evidence="2">The sequence shown here is derived from an EMBL/GenBank/DDBJ whole genome shotgun (WGS) entry which is preliminary data.</text>
</comment>
<evidence type="ECO:0000256" key="1">
    <source>
        <dbReference type="SAM" id="MobiDB-lite"/>
    </source>
</evidence>
<proteinExistence type="predicted"/>
<name>A0A6A3R0N1_9STRA</name>
<accession>A0A6A3R0N1</accession>
<protein>
    <submittedName>
        <fullName evidence="2">Uncharacterized protein</fullName>
    </submittedName>
</protein>